<name>A0A9P1MZN1_9PELO</name>
<keyword evidence="3" id="KW-0732">Signal</keyword>
<feature type="compositionally biased region" description="Polar residues" evidence="1">
    <location>
        <begin position="192"/>
        <end position="203"/>
    </location>
</feature>
<evidence type="ECO:0000256" key="3">
    <source>
        <dbReference type="SAM" id="SignalP"/>
    </source>
</evidence>
<keyword evidence="2" id="KW-0812">Transmembrane</keyword>
<evidence type="ECO:0000313" key="5">
    <source>
        <dbReference type="Proteomes" id="UP001152747"/>
    </source>
</evidence>
<feature type="compositionally biased region" description="Acidic residues" evidence="1">
    <location>
        <begin position="176"/>
        <end position="190"/>
    </location>
</feature>
<dbReference type="EMBL" id="CANHGI010000003">
    <property type="protein sequence ID" value="CAI5445582.1"/>
    <property type="molecule type" value="Genomic_DNA"/>
</dbReference>
<feature type="chain" id="PRO_5040357035" evidence="3">
    <location>
        <begin position="18"/>
        <end position="220"/>
    </location>
</feature>
<accession>A0A9P1MZN1</accession>
<evidence type="ECO:0000256" key="1">
    <source>
        <dbReference type="SAM" id="MobiDB-lite"/>
    </source>
</evidence>
<feature type="signal peptide" evidence="3">
    <location>
        <begin position="1"/>
        <end position="17"/>
    </location>
</feature>
<keyword evidence="2" id="KW-0472">Membrane</keyword>
<gene>
    <name evidence="4" type="ORF">CAMP_LOCUS8219</name>
</gene>
<feature type="region of interest" description="Disordered" evidence="1">
    <location>
        <begin position="175"/>
        <end position="220"/>
    </location>
</feature>
<keyword evidence="5" id="KW-1185">Reference proteome</keyword>
<organism evidence="4 5">
    <name type="scientific">Caenorhabditis angaria</name>
    <dbReference type="NCBI Taxonomy" id="860376"/>
    <lineage>
        <taxon>Eukaryota</taxon>
        <taxon>Metazoa</taxon>
        <taxon>Ecdysozoa</taxon>
        <taxon>Nematoda</taxon>
        <taxon>Chromadorea</taxon>
        <taxon>Rhabditida</taxon>
        <taxon>Rhabditina</taxon>
        <taxon>Rhabditomorpha</taxon>
        <taxon>Rhabditoidea</taxon>
        <taxon>Rhabditidae</taxon>
        <taxon>Peloderinae</taxon>
        <taxon>Caenorhabditis</taxon>
    </lineage>
</organism>
<proteinExistence type="predicted"/>
<protein>
    <submittedName>
        <fullName evidence="4">Uncharacterized protein</fullName>
    </submittedName>
</protein>
<keyword evidence="2" id="KW-1133">Transmembrane helix</keyword>
<reference evidence="4" key="1">
    <citation type="submission" date="2022-11" db="EMBL/GenBank/DDBJ databases">
        <authorList>
            <person name="Kikuchi T."/>
        </authorList>
    </citation>
    <scope>NUCLEOTIDE SEQUENCE</scope>
    <source>
        <strain evidence="4">PS1010</strain>
    </source>
</reference>
<evidence type="ECO:0000313" key="4">
    <source>
        <dbReference type="EMBL" id="CAI5445582.1"/>
    </source>
</evidence>
<evidence type="ECO:0000256" key="2">
    <source>
        <dbReference type="SAM" id="Phobius"/>
    </source>
</evidence>
<dbReference type="Proteomes" id="UP001152747">
    <property type="component" value="Unassembled WGS sequence"/>
</dbReference>
<dbReference type="OrthoDB" id="5858058at2759"/>
<dbReference type="AlphaFoldDB" id="A0A9P1MZN1"/>
<feature type="transmembrane region" description="Helical" evidence="2">
    <location>
        <begin position="88"/>
        <end position="112"/>
    </location>
</feature>
<sequence length="220" mass="25168">MLEFSLLLVFTTSQVLAYSITPQMQPGITEELRRNQESLEILGRTIEIPEWIGDVKQFWSETFGGASEKSSRRVSFMQNLKKDESARIMLAIYLNLFVLILVYVFIAFKLLLQSIQESQEDRRKRKTFRSHRSFDGPDYNNLPLASIATRKMTETAPMSVENPLTGFVEMAREAAEESDIYDDDEAEEEQLPATSSSSQNPQYDQVPAPVMAQTMDEESF</sequence>
<comment type="caution">
    <text evidence="4">The sequence shown here is derived from an EMBL/GenBank/DDBJ whole genome shotgun (WGS) entry which is preliminary data.</text>
</comment>